<evidence type="ECO:0000256" key="3">
    <source>
        <dbReference type="ARBA" id="ARBA00022448"/>
    </source>
</evidence>
<keyword evidence="13" id="KW-1185">Reference proteome</keyword>
<evidence type="ECO:0000256" key="4">
    <source>
        <dbReference type="ARBA" id="ARBA00022475"/>
    </source>
</evidence>
<gene>
    <name evidence="12" type="ordered locus">Plabr_0022</name>
</gene>
<dbReference type="eggNOG" id="COG1321">
    <property type="taxonomic scope" value="Bacteria"/>
</dbReference>
<dbReference type="EMBL" id="CP002546">
    <property type="protein sequence ID" value="ADY57654.1"/>
    <property type="molecule type" value="Genomic_DNA"/>
</dbReference>
<feature type="domain" description="Iron dependent repressor metal binding and dimerisation" evidence="11">
    <location>
        <begin position="364"/>
        <end position="432"/>
    </location>
</feature>
<evidence type="ECO:0000256" key="9">
    <source>
        <dbReference type="SAM" id="MobiDB-lite"/>
    </source>
</evidence>
<feature type="transmembrane region" description="Helical" evidence="10">
    <location>
        <begin position="265"/>
        <end position="284"/>
    </location>
</feature>
<dbReference type="InterPro" id="IPR022689">
    <property type="entry name" value="Iron_dep_repressor"/>
</dbReference>
<evidence type="ECO:0000256" key="2">
    <source>
        <dbReference type="ARBA" id="ARBA00008034"/>
    </source>
</evidence>
<dbReference type="RefSeq" id="WP_013626398.1">
    <property type="nucleotide sequence ID" value="NC_015174.1"/>
</dbReference>
<dbReference type="GO" id="GO:0055085">
    <property type="term" value="P:transmembrane transport"/>
    <property type="evidence" value="ECO:0007669"/>
    <property type="project" value="InterPro"/>
</dbReference>
<evidence type="ECO:0000256" key="7">
    <source>
        <dbReference type="ARBA" id="ARBA00023136"/>
    </source>
</evidence>
<reference evidence="13" key="1">
    <citation type="submission" date="2011-02" db="EMBL/GenBank/DDBJ databases">
        <title>The complete genome of Planctomyces brasiliensis DSM 5305.</title>
        <authorList>
            <person name="Lucas S."/>
            <person name="Copeland A."/>
            <person name="Lapidus A."/>
            <person name="Bruce D."/>
            <person name="Goodwin L."/>
            <person name="Pitluck S."/>
            <person name="Kyrpides N."/>
            <person name="Mavromatis K."/>
            <person name="Pagani I."/>
            <person name="Ivanova N."/>
            <person name="Ovchinnikova G."/>
            <person name="Lu M."/>
            <person name="Detter J.C."/>
            <person name="Han C."/>
            <person name="Land M."/>
            <person name="Hauser L."/>
            <person name="Markowitz V."/>
            <person name="Cheng J.-F."/>
            <person name="Hugenholtz P."/>
            <person name="Woyke T."/>
            <person name="Wu D."/>
            <person name="Tindall B."/>
            <person name="Pomrenke H.G."/>
            <person name="Brambilla E."/>
            <person name="Klenk H.-P."/>
            <person name="Eisen J.A."/>
        </authorList>
    </citation>
    <scope>NUCLEOTIDE SEQUENCE [LARGE SCALE GENOMIC DNA]</scope>
    <source>
        <strain evidence="13">ATCC 49424 / DSM 5305 / JCM 21570 / IAM 15109 / NBRC 103401 / IFAM 1448</strain>
    </source>
</reference>
<keyword evidence="4" id="KW-1003">Cell membrane</keyword>
<keyword evidence="3 8" id="KW-0813">Transport</keyword>
<evidence type="ECO:0000256" key="6">
    <source>
        <dbReference type="ARBA" id="ARBA00022989"/>
    </source>
</evidence>
<sequence>MIDWPVFLDFASRQAFWTILVGMCANACCAILGCFLVLRRMSMLGDALSHAVLPGLALAFIVTSSTASVPMFIGAAVFAMLTAGLSRLLHAMGHTTEESGLGIVFTAFFALGILLIQLFAENVHLDRDAVLEGAIEYVTIDTITWQGLEWPASLPTTALVLAGVIVWLLLFWKEVKAATFDPTYASAIGLHGQTMLGVLVILVAVCVVAAFKIVGSVLVVAMLVVPAASAQVISHKLRNMLFISVAFALVSTALGYWAARSLNTSAAGMIAVMSGLGYLLALLFSPTQGLIFTRLQQRNLQEQIHTEDILGTLYRHQEQGEDGCSLSPARMKELAGPACRPAVIRRLEKAGLLRRTASENFQLTPDGIRLGERVVRGHRLWESFLESEFVLPQDHLHEAAHQMEHFIDQESQSALNEQLGSPAADPHGRQIPPG</sequence>
<dbReference type="GO" id="GO:0046983">
    <property type="term" value="F:protein dimerization activity"/>
    <property type="evidence" value="ECO:0007669"/>
    <property type="project" value="InterPro"/>
</dbReference>
<evidence type="ECO:0000256" key="8">
    <source>
        <dbReference type="RuleBase" id="RU003943"/>
    </source>
</evidence>
<dbReference type="SUPFAM" id="SSF81345">
    <property type="entry name" value="ABC transporter involved in vitamin B12 uptake, BtuC"/>
    <property type="match status" value="1"/>
</dbReference>
<dbReference type="CDD" id="cd06550">
    <property type="entry name" value="TM_ABC_iron-siderophores_like"/>
    <property type="match status" value="1"/>
</dbReference>
<dbReference type="SMART" id="SM00529">
    <property type="entry name" value="HTH_DTXR"/>
    <property type="match status" value="1"/>
</dbReference>
<feature type="transmembrane region" description="Helical" evidence="10">
    <location>
        <begin position="15"/>
        <end position="38"/>
    </location>
</feature>
<dbReference type="STRING" id="756272.Plabr_0022"/>
<dbReference type="Proteomes" id="UP000006860">
    <property type="component" value="Chromosome"/>
</dbReference>
<dbReference type="InterPro" id="IPR036421">
    <property type="entry name" value="Fe_dep_repressor_sf"/>
</dbReference>
<dbReference type="Pfam" id="PF02742">
    <property type="entry name" value="Fe_dep_repr_C"/>
    <property type="match status" value="1"/>
</dbReference>
<dbReference type="InterPro" id="IPR037294">
    <property type="entry name" value="ABC_BtuC-like"/>
</dbReference>
<dbReference type="InterPro" id="IPR001626">
    <property type="entry name" value="ABC_TroCD"/>
</dbReference>
<evidence type="ECO:0000256" key="10">
    <source>
        <dbReference type="SAM" id="Phobius"/>
    </source>
</evidence>
<evidence type="ECO:0000259" key="11">
    <source>
        <dbReference type="Pfam" id="PF02742"/>
    </source>
</evidence>
<dbReference type="Gene3D" id="1.10.10.10">
    <property type="entry name" value="Winged helix-like DNA-binding domain superfamily/Winged helix DNA-binding domain"/>
    <property type="match status" value="1"/>
</dbReference>
<dbReference type="InterPro" id="IPR001367">
    <property type="entry name" value="Fe_dep_repressor"/>
</dbReference>
<dbReference type="Gene3D" id="1.10.3470.10">
    <property type="entry name" value="ABC transporter involved in vitamin B12 uptake, BtuC"/>
    <property type="match status" value="1"/>
</dbReference>
<organism evidence="12 13">
    <name type="scientific">Rubinisphaera brasiliensis (strain ATCC 49424 / DSM 5305 / JCM 21570 / IAM 15109 / NBRC 103401 / IFAM 1448)</name>
    <name type="common">Planctomyces brasiliensis</name>
    <dbReference type="NCBI Taxonomy" id="756272"/>
    <lineage>
        <taxon>Bacteria</taxon>
        <taxon>Pseudomonadati</taxon>
        <taxon>Planctomycetota</taxon>
        <taxon>Planctomycetia</taxon>
        <taxon>Planctomycetales</taxon>
        <taxon>Planctomycetaceae</taxon>
        <taxon>Rubinisphaera</taxon>
    </lineage>
</organism>
<feature type="transmembrane region" description="Helical" evidence="10">
    <location>
        <begin position="184"/>
        <end position="211"/>
    </location>
</feature>
<dbReference type="HOGENOM" id="CLU_028808_0_2_0"/>
<dbReference type="SUPFAM" id="SSF47979">
    <property type="entry name" value="Iron-dependent repressor protein, dimerization domain"/>
    <property type="match status" value="1"/>
</dbReference>
<dbReference type="AlphaFoldDB" id="F0SLH1"/>
<dbReference type="GO" id="GO:0046914">
    <property type="term" value="F:transition metal ion binding"/>
    <property type="evidence" value="ECO:0007669"/>
    <property type="project" value="InterPro"/>
</dbReference>
<protein>
    <submittedName>
        <fullName evidence="12">ABC-3 protein</fullName>
    </submittedName>
</protein>
<dbReference type="Pfam" id="PF00950">
    <property type="entry name" value="ABC-3"/>
    <property type="match status" value="1"/>
</dbReference>
<dbReference type="InterPro" id="IPR036388">
    <property type="entry name" value="WH-like_DNA-bd_sf"/>
</dbReference>
<dbReference type="GO" id="GO:0010043">
    <property type="term" value="P:response to zinc ion"/>
    <property type="evidence" value="ECO:0007669"/>
    <property type="project" value="TreeGrafter"/>
</dbReference>
<dbReference type="PANTHER" id="PTHR30477:SF8">
    <property type="entry name" value="METAL TRANSPORT SYSTEM MEMBRANE PROTEIN CT_070-RELATED"/>
    <property type="match status" value="1"/>
</dbReference>
<evidence type="ECO:0000313" key="13">
    <source>
        <dbReference type="Proteomes" id="UP000006860"/>
    </source>
</evidence>
<evidence type="ECO:0000313" key="12">
    <source>
        <dbReference type="EMBL" id="ADY57654.1"/>
    </source>
</evidence>
<keyword evidence="6 10" id="KW-1133">Transmembrane helix</keyword>
<evidence type="ECO:0000256" key="1">
    <source>
        <dbReference type="ARBA" id="ARBA00004651"/>
    </source>
</evidence>
<dbReference type="GO" id="GO:0003700">
    <property type="term" value="F:DNA-binding transcription factor activity"/>
    <property type="evidence" value="ECO:0007669"/>
    <property type="project" value="InterPro"/>
</dbReference>
<dbReference type="OrthoDB" id="9788905at2"/>
<evidence type="ECO:0000256" key="5">
    <source>
        <dbReference type="ARBA" id="ARBA00022692"/>
    </source>
</evidence>
<comment type="similarity">
    <text evidence="2 8">Belongs to the ABC-3 integral membrane protein family.</text>
</comment>
<feature type="region of interest" description="Disordered" evidence="9">
    <location>
        <begin position="410"/>
        <end position="434"/>
    </location>
</feature>
<dbReference type="KEGG" id="pbs:Plabr_0022"/>
<feature type="transmembrane region" description="Helical" evidence="10">
    <location>
        <begin position="217"/>
        <end position="233"/>
    </location>
</feature>
<accession>F0SLH1</accession>
<feature type="transmembrane region" description="Helical" evidence="10">
    <location>
        <begin position="101"/>
        <end position="120"/>
    </location>
</feature>
<proteinExistence type="inferred from homology"/>
<keyword evidence="5 8" id="KW-0812">Transmembrane</keyword>
<feature type="transmembrane region" description="Helical" evidence="10">
    <location>
        <begin position="71"/>
        <end position="89"/>
    </location>
</feature>
<feature type="transmembrane region" description="Helical" evidence="10">
    <location>
        <begin position="240"/>
        <end position="259"/>
    </location>
</feature>
<dbReference type="PANTHER" id="PTHR30477">
    <property type="entry name" value="ABC-TRANSPORTER METAL-BINDING PROTEIN"/>
    <property type="match status" value="1"/>
</dbReference>
<feature type="transmembrane region" description="Helical" evidence="10">
    <location>
        <begin position="47"/>
        <end position="65"/>
    </location>
</feature>
<dbReference type="eggNOG" id="COG1108">
    <property type="taxonomic scope" value="Bacteria"/>
</dbReference>
<name>F0SLH1_RUBBR</name>
<comment type="subcellular location">
    <subcellularLocation>
        <location evidence="1 8">Cell membrane</location>
        <topology evidence="1 8">Multi-pass membrane protein</topology>
    </subcellularLocation>
</comment>
<keyword evidence="7 10" id="KW-0472">Membrane</keyword>
<feature type="transmembrane region" description="Helical" evidence="10">
    <location>
        <begin position="152"/>
        <end position="172"/>
    </location>
</feature>
<dbReference type="GO" id="GO:0043190">
    <property type="term" value="C:ATP-binding cassette (ABC) transporter complex"/>
    <property type="evidence" value="ECO:0007669"/>
    <property type="project" value="InterPro"/>
</dbReference>
<feature type="compositionally biased region" description="Polar residues" evidence="9">
    <location>
        <begin position="410"/>
        <end position="419"/>
    </location>
</feature>